<accession>A0A9P8YKD0</accession>
<feature type="chain" id="PRO_5040477510" evidence="1">
    <location>
        <begin position="20"/>
        <end position="430"/>
    </location>
</feature>
<proteinExistence type="predicted"/>
<reference evidence="2" key="1">
    <citation type="journal article" date="2021" name="Nat. Commun.">
        <title>Genetic determinants of endophytism in the Arabidopsis root mycobiome.</title>
        <authorList>
            <person name="Mesny F."/>
            <person name="Miyauchi S."/>
            <person name="Thiergart T."/>
            <person name="Pickel B."/>
            <person name="Atanasova L."/>
            <person name="Karlsson M."/>
            <person name="Huettel B."/>
            <person name="Barry K.W."/>
            <person name="Haridas S."/>
            <person name="Chen C."/>
            <person name="Bauer D."/>
            <person name="Andreopoulos W."/>
            <person name="Pangilinan J."/>
            <person name="LaButti K."/>
            <person name="Riley R."/>
            <person name="Lipzen A."/>
            <person name="Clum A."/>
            <person name="Drula E."/>
            <person name="Henrissat B."/>
            <person name="Kohler A."/>
            <person name="Grigoriev I.V."/>
            <person name="Martin F.M."/>
            <person name="Hacquard S."/>
        </authorList>
    </citation>
    <scope>NUCLEOTIDE SEQUENCE</scope>
    <source>
        <strain evidence="2">MPI-CAGE-CH-0230</strain>
    </source>
</reference>
<dbReference type="OrthoDB" id="291007at2759"/>
<dbReference type="EMBL" id="JAGTJQ010000001">
    <property type="protein sequence ID" value="KAH7041493.1"/>
    <property type="molecule type" value="Genomic_DNA"/>
</dbReference>
<evidence type="ECO:0000313" key="3">
    <source>
        <dbReference type="Proteomes" id="UP000756346"/>
    </source>
</evidence>
<dbReference type="Proteomes" id="UP000756346">
    <property type="component" value="Unassembled WGS sequence"/>
</dbReference>
<evidence type="ECO:0000256" key="1">
    <source>
        <dbReference type="SAM" id="SignalP"/>
    </source>
</evidence>
<comment type="caution">
    <text evidence="2">The sequence shown here is derived from an EMBL/GenBank/DDBJ whole genome shotgun (WGS) entry which is preliminary data.</text>
</comment>
<dbReference type="AlphaFoldDB" id="A0A9P8YKD0"/>
<keyword evidence="1" id="KW-0732">Signal</keyword>
<feature type="signal peptide" evidence="1">
    <location>
        <begin position="1"/>
        <end position="19"/>
    </location>
</feature>
<name>A0A9P8YKD0_9PEZI</name>
<keyword evidence="3" id="KW-1185">Reference proteome</keyword>
<organism evidence="2 3">
    <name type="scientific">Microdochium trichocladiopsis</name>
    <dbReference type="NCBI Taxonomy" id="1682393"/>
    <lineage>
        <taxon>Eukaryota</taxon>
        <taxon>Fungi</taxon>
        <taxon>Dikarya</taxon>
        <taxon>Ascomycota</taxon>
        <taxon>Pezizomycotina</taxon>
        <taxon>Sordariomycetes</taxon>
        <taxon>Xylariomycetidae</taxon>
        <taxon>Xylariales</taxon>
        <taxon>Microdochiaceae</taxon>
        <taxon>Microdochium</taxon>
    </lineage>
</organism>
<gene>
    <name evidence="2" type="ORF">B0I36DRAFT_358658</name>
</gene>
<protein>
    <submittedName>
        <fullName evidence="2">Uncharacterized protein</fullName>
    </submittedName>
</protein>
<dbReference type="GeneID" id="70187549"/>
<dbReference type="RefSeq" id="XP_046019548.1">
    <property type="nucleotide sequence ID" value="XM_046158003.1"/>
</dbReference>
<evidence type="ECO:0000313" key="2">
    <source>
        <dbReference type="EMBL" id="KAH7041493.1"/>
    </source>
</evidence>
<sequence length="430" mass="47176">MLKTTLFGLILFLPSLALGQGVGSSNPDTDLLIAERGLIENQDIEIGPLPRTIGLAPEGRRPRDRRVSQGYWFAKAQAAGQEAYNAQYKQWVGNYSLPAKVIAVAKQPQLCSKLPRTVVDGCKKGVRAQVAYCKQALRDTIAKCKQDVRDGIARCKKRKPFYQAWTCEVDRLKMLTKCETQRYDIPFCEFDRINSVCCEGTRPQLAGMCAAGMSRDQLQKQSDKVQAICKIGSAIAKSAVKSYISGAALGVLNEVKSVKEIGETVAYAQKFGEKVNEYKKWSEGMIAAAEGRMADAQKALISLAPEINANINDAIKWKAAAEAAMKGQIDRFMTNAVTLVGDLNAVQEAVDTIEKLQGVADDLRAIKEAAEECVSVPYGISPKTYPGWKDVYSQESLEAAVAKYKTVYKEALQKAAKCRSVTIRVRRLGV</sequence>